<reference evidence="2 3" key="1">
    <citation type="journal article" date="2016" name="Nat. Commun.">
        <title>Thousands of microbial genomes shed light on interconnected biogeochemical processes in an aquifer system.</title>
        <authorList>
            <person name="Anantharaman K."/>
            <person name="Brown C.T."/>
            <person name="Hug L.A."/>
            <person name="Sharon I."/>
            <person name="Castelle C.J."/>
            <person name="Probst A.J."/>
            <person name="Thomas B.C."/>
            <person name="Singh A."/>
            <person name="Wilkins M.J."/>
            <person name="Karaoz U."/>
            <person name="Brodie E.L."/>
            <person name="Williams K.H."/>
            <person name="Hubbard S.S."/>
            <person name="Banfield J.F."/>
        </authorList>
    </citation>
    <scope>NUCLEOTIDE SEQUENCE [LARGE SCALE GENOMIC DNA]</scope>
</reference>
<proteinExistence type="predicted"/>
<comment type="caution">
    <text evidence="2">The sequence shown here is derived from an EMBL/GenBank/DDBJ whole genome shotgun (WGS) entry which is preliminary data.</text>
</comment>
<name>A0A1G2PZR4_9BACT</name>
<feature type="transmembrane region" description="Helical" evidence="1">
    <location>
        <begin position="101"/>
        <end position="121"/>
    </location>
</feature>
<feature type="transmembrane region" description="Helical" evidence="1">
    <location>
        <begin position="73"/>
        <end position="95"/>
    </location>
</feature>
<keyword evidence="1" id="KW-1133">Transmembrane helix</keyword>
<evidence type="ECO:0000313" key="2">
    <source>
        <dbReference type="EMBL" id="OHA53071.1"/>
    </source>
</evidence>
<accession>A0A1G2PZR4</accession>
<feature type="transmembrane region" description="Helical" evidence="1">
    <location>
        <begin position="7"/>
        <end position="29"/>
    </location>
</feature>
<dbReference type="EMBL" id="MHSZ01000022">
    <property type="protein sequence ID" value="OHA53071.1"/>
    <property type="molecule type" value="Genomic_DNA"/>
</dbReference>
<protein>
    <submittedName>
        <fullName evidence="2">Uncharacterized protein</fullName>
    </submittedName>
</protein>
<organism evidence="2 3">
    <name type="scientific">Candidatus Terrybacteria bacterium RIFCSPLOWO2_01_FULL_58_14</name>
    <dbReference type="NCBI Taxonomy" id="1802369"/>
    <lineage>
        <taxon>Bacteria</taxon>
        <taxon>Candidatus Terryibacteriota</taxon>
    </lineage>
</organism>
<feature type="transmembrane region" description="Helical" evidence="1">
    <location>
        <begin position="41"/>
        <end position="61"/>
    </location>
</feature>
<gene>
    <name evidence="2" type="ORF">A2991_00910</name>
</gene>
<dbReference type="AlphaFoldDB" id="A0A1G2PZR4"/>
<keyword evidence="1" id="KW-0472">Membrane</keyword>
<evidence type="ECO:0000313" key="3">
    <source>
        <dbReference type="Proteomes" id="UP000177865"/>
    </source>
</evidence>
<keyword evidence="1" id="KW-0812">Transmembrane</keyword>
<dbReference type="Proteomes" id="UP000177865">
    <property type="component" value="Unassembled WGS sequence"/>
</dbReference>
<sequence>MEGSRFALAALGCMTLMASSALLAMLWFVDPAFADTWTLGVFYLSTFVALAGVFAWIFLFLRGNVGRARRPLIYFFPDALRQGAFVAALVAASLLLQRAGWLNLGTMAALVAAAFFTEVAFTRKRRVS</sequence>
<evidence type="ECO:0000256" key="1">
    <source>
        <dbReference type="SAM" id="Phobius"/>
    </source>
</evidence>